<evidence type="ECO:0000313" key="2">
    <source>
        <dbReference type="EMBL" id="RKS56148.1"/>
    </source>
</evidence>
<dbReference type="RefSeq" id="WP_121344867.1">
    <property type="nucleotide sequence ID" value="NZ_RBLG01000001.1"/>
</dbReference>
<keyword evidence="1" id="KW-0472">Membrane</keyword>
<evidence type="ECO:0000313" key="3">
    <source>
        <dbReference type="Proteomes" id="UP000276282"/>
    </source>
</evidence>
<protein>
    <submittedName>
        <fullName evidence="2">Uncharacterized protein</fullName>
    </submittedName>
</protein>
<reference evidence="2 3" key="1">
    <citation type="submission" date="2018-10" db="EMBL/GenBank/DDBJ databases">
        <title>Genomic Encyclopedia of Archaeal and Bacterial Type Strains, Phase II (KMG-II): from individual species to whole genera.</title>
        <authorList>
            <person name="Goeker M."/>
        </authorList>
    </citation>
    <scope>NUCLEOTIDE SEQUENCE [LARGE SCALE GENOMIC DNA]</scope>
    <source>
        <strain evidence="2 3">DSM 19839</strain>
    </source>
</reference>
<dbReference type="Proteomes" id="UP000276282">
    <property type="component" value="Unassembled WGS sequence"/>
</dbReference>
<comment type="caution">
    <text evidence="2">The sequence shown here is derived from an EMBL/GenBank/DDBJ whole genome shotgun (WGS) entry which is preliminary data.</text>
</comment>
<sequence length="257" mass="28694">MGTERFEDKIKRQLLDREIAPSAGSWDKLSAKLDASQEKKRPFAFWMGIAASIIGGILILSLVFNNSTLSNSPEIVDAPKEDLKIEKTPVKSSKEIFTEIKKEAERVAASEGKQESITSKKDKVDPLINQVRSKNREEIAVLDNKALLKEQKINTSLEAASDNLLDLTLNNALASVLTQTDNGQEVTDAEINKLLAEAASKISQERYKKDFALGKVNAQDLLQDVEFEMDNSFRDKIFEILKEGYSKARTAVANRNY</sequence>
<organism evidence="2 3">
    <name type="scientific">Gillisia mitskevichiae</name>
    <dbReference type="NCBI Taxonomy" id="270921"/>
    <lineage>
        <taxon>Bacteria</taxon>
        <taxon>Pseudomonadati</taxon>
        <taxon>Bacteroidota</taxon>
        <taxon>Flavobacteriia</taxon>
        <taxon>Flavobacteriales</taxon>
        <taxon>Flavobacteriaceae</taxon>
        <taxon>Gillisia</taxon>
    </lineage>
</organism>
<dbReference type="EMBL" id="RBLG01000001">
    <property type="protein sequence ID" value="RKS56148.1"/>
    <property type="molecule type" value="Genomic_DNA"/>
</dbReference>
<keyword evidence="1" id="KW-0812">Transmembrane</keyword>
<dbReference type="OrthoDB" id="1247025at2"/>
<keyword evidence="1" id="KW-1133">Transmembrane helix</keyword>
<gene>
    <name evidence="2" type="ORF">BC962_1127</name>
</gene>
<keyword evidence="3" id="KW-1185">Reference proteome</keyword>
<proteinExistence type="predicted"/>
<name>A0A495Q048_9FLAO</name>
<evidence type="ECO:0000256" key="1">
    <source>
        <dbReference type="SAM" id="Phobius"/>
    </source>
</evidence>
<dbReference type="AlphaFoldDB" id="A0A495Q048"/>
<feature type="transmembrane region" description="Helical" evidence="1">
    <location>
        <begin position="43"/>
        <end position="64"/>
    </location>
</feature>
<accession>A0A495Q048</accession>